<reference evidence="4" key="1">
    <citation type="submission" date="2021-02" db="EMBL/GenBank/DDBJ databases">
        <authorList>
            <person name="Nowell W R."/>
        </authorList>
    </citation>
    <scope>NUCLEOTIDE SEQUENCE</scope>
</reference>
<sequence>MNGNSLVLLPLFAIICLFSSESVATEDCSIYKSDLNIISLNPFYVRTQYYPTITSAAWDGVQITAFLIKNDRNPSSNIVCLKNLTTLTVINTNLTLTADIRNLLNLTRLVIQSNNETIGEHLPAELGELALLTYLELVDLGQLKDIPQELKQLQTLKLNGLPNFENISENLLSLQTLQIQNCKNFTQLPSTVNQFKLLSSLVITETNLNTLKLNDLSYLSAIQVSKNPQLTTVTLINLSFLSVLDLSMNLNLTELTVNNLQKLYSLDLSYCQLEIFPETILKLSSLEILRLQYNRLTSLPEQLSTSLPKLKVLYLSSNKFQGQLPLKLPVLANLKELYLSRNQLTTLETIGQYQQLSILNADFNNITAIPMEIMQLLLTLQNLDLHQNSLTSVPYQMSNMAKLQTLNVQLNDITYQEKQNIQQVFRQTSISVTL</sequence>
<dbReference type="EMBL" id="CAJNOK010010713">
    <property type="protein sequence ID" value="CAF1122822.1"/>
    <property type="molecule type" value="Genomic_DNA"/>
</dbReference>
<dbReference type="EMBL" id="CAJOBA010018074">
    <property type="protein sequence ID" value="CAF3898251.1"/>
    <property type="molecule type" value="Genomic_DNA"/>
</dbReference>
<evidence type="ECO:0000313" key="6">
    <source>
        <dbReference type="Proteomes" id="UP000677228"/>
    </source>
</evidence>
<dbReference type="PANTHER" id="PTHR48051">
    <property type="match status" value="1"/>
</dbReference>
<evidence type="ECO:0000256" key="1">
    <source>
        <dbReference type="ARBA" id="ARBA00022614"/>
    </source>
</evidence>
<dbReference type="SUPFAM" id="SSF52058">
    <property type="entry name" value="L domain-like"/>
    <property type="match status" value="1"/>
</dbReference>
<dbReference type="SMART" id="SM00369">
    <property type="entry name" value="LRR_TYP"/>
    <property type="match status" value="5"/>
</dbReference>
<accession>A0A8S2E645</accession>
<dbReference type="GO" id="GO:0005737">
    <property type="term" value="C:cytoplasm"/>
    <property type="evidence" value="ECO:0007669"/>
    <property type="project" value="TreeGrafter"/>
</dbReference>
<dbReference type="Pfam" id="PF00560">
    <property type="entry name" value="LRR_1"/>
    <property type="match status" value="1"/>
</dbReference>
<name>A0A8S2E645_9BILA</name>
<keyword evidence="1" id="KW-0433">Leucine-rich repeat</keyword>
<evidence type="ECO:0000256" key="2">
    <source>
        <dbReference type="ARBA" id="ARBA00022737"/>
    </source>
</evidence>
<evidence type="ECO:0000313" key="4">
    <source>
        <dbReference type="EMBL" id="CAF1122822.1"/>
    </source>
</evidence>
<dbReference type="SMART" id="SM00364">
    <property type="entry name" value="LRR_BAC"/>
    <property type="match status" value="4"/>
</dbReference>
<keyword evidence="3" id="KW-0732">Signal</keyword>
<dbReference type="Proteomes" id="UP000677228">
    <property type="component" value="Unassembled WGS sequence"/>
</dbReference>
<comment type="caution">
    <text evidence="4">The sequence shown here is derived from an EMBL/GenBank/DDBJ whole genome shotgun (WGS) entry which is preliminary data.</text>
</comment>
<proteinExistence type="predicted"/>
<dbReference type="Pfam" id="PF13855">
    <property type="entry name" value="LRR_8"/>
    <property type="match status" value="2"/>
</dbReference>
<dbReference type="Proteomes" id="UP000682733">
    <property type="component" value="Unassembled WGS sequence"/>
</dbReference>
<feature type="chain" id="PRO_5036273430" evidence="3">
    <location>
        <begin position="25"/>
        <end position="434"/>
    </location>
</feature>
<dbReference type="InterPro" id="IPR003591">
    <property type="entry name" value="Leu-rich_rpt_typical-subtyp"/>
</dbReference>
<dbReference type="PROSITE" id="PS51450">
    <property type="entry name" value="LRR"/>
    <property type="match status" value="2"/>
</dbReference>
<organism evidence="4 6">
    <name type="scientific">Didymodactylos carnosus</name>
    <dbReference type="NCBI Taxonomy" id="1234261"/>
    <lineage>
        <taxon>Eukaryota</taxon>
        <taxon>Metazoa</taxon>
        <taxon>Spiralia</taxon>
        <taxon>Gnathifera</taxon>
        <taxon>Rotifera</taxon>
        <taxon>Eurotatoria</taxon>
        <taxon>Bdelloidea</taxon>
        <taxon>Philodinida</taxon>
        <taxon>Philodinidae</taxon>
        <taxon>Didymodactylos</taxon>
    </lineage>
</organism>
<evidence type="ECO:0000256" key="3">
    <source>
        <dbReference type="SAM" id="SignalP"/>
    </source>
</evidence>
<dbReference type="InterPro" id="IPR050216">
    <property type="entry name" value="LRR_domain-containing"/>
</dbReference>
<feature type="signal peptide" evidence="3">
    <location>
        <begin position="1"/>
        <end position="24"/>
    </location>
</feature>
<keyword evidence="2" id="KW-0677">Repeat</keyword>
<gene>
    <name evidence="4" type="ORF">OVA965_LOCUS20266</name>
    <name evidence="5" type="ORF">TMI583_LOCUS20588</name>
</gene>
<dbReference type="AlphaFoldDB" id="A0A8S2E645"/>
<dbReference type="Gene3D" id="3.80.10.10">
    <property type="entry name" value="Ribonuclease Inhibitor"/>
    <property type="match status" value="3"/>
</dbReference>
<dbReference type="InterPro" id="IPR001611">
    <property type="entry name" value="Leu-rich_rpt"/>
</dbReference>
<dbReference type="InterPro" id="IPR032675">
    <property type="entry name" value="LRR_dom_sf"/>
</dbReference>
<dbReference type="PANTHER" id="PTHR48051:SF1">
    <property type="entry name" value="RAS SUPPRESSOR PROTEIN 1"/>
    <property type="match status" value="1"/>
</dbReference>
<protein>
    <submittedName>
        <fullName evidence="4">Uncharacterized protein</fullName>
    </submittedName>
</protein>
<evidence type="ECO:0000313" key="5">
    <source>
        <dbReference type="EMBL" id="CAF3898251.1"/>
    </source>
</evidence>